<comment type="caution">
    <text evidence="1">The sequence shown here is derived from an EMBL/GenBank/DDBJ whole genome shotgun (WGS) entry which is preliminary data.</text>
</comment>
<reference evidence="1 2" key="1">
    <citation type="submission" date="2019-03" db="EMBL/GenBank/DDBJ databases">
        <title>Single cell metagenomics reveals metabolic interactions within the superorganism composed of flagellate Streblomastix strix and complex community of Bacteroidetes bacteria on its surface.</title>
        <authorList>
            <person name="Treitli S.C."/>
            <person name="Kolisko M."/>
            <person name="Husnik F."/>
            <person name="Keeling P."/>
            <person name="Hampl V."/>
        </authorList>
    </citation>
    <scope>NUCLEOTIDE SEQUENCE [LARGE SCALE GENOMIC DNA]</scope>
    <source>
        <strain evidence="1">ST1C</strain>
    </source>
</reference>
<organism evidence="1 2">
    <name type="scientific">Streblomastix strix</name>
    <dbReference type="NCBI Taxonomy" id="222440"/>
    <lineage>
        <taxon>Eukaryota</taxon>
        <taxon>Metamonada</taxon>
        <taxon>Preaxostyla</taxon>
        <taxon>Oxymonadida</taxon>
        <taxon>Streblomastigidae</taxon>
        <taxon>Streblomastix</taxon>
    </lineage>
</organism>
<name>A0A5J4ULA7_9EUKA</name>
<proteinExistence type="predicted"/>
<feature type="non-terminal residue" evidence="1">
    <location>
        <position position="1"/>
    </location>
</feature>
<protein>
    <submittedName>
        <fullName evidence="1">Uncharacterized protein</fullName>
    </submittedName>
</protein>
<sequence>KQQLRDEPSQSNDIAEIDWHPVTNLGIKCRECTKEPNWGKRVFKPSAPAEMRNVDISLDHKQFTSWNQYEIIITNSTVTSFTDTLARTFLSIITVKFTITTATAIPEQWIRQASFNRQRDNWATKSYLLKYIGKPNAGLRQQYIRQIFVTTWT</sequence>
<dbReference type="Proteomes" id="UP000324800">
    <property type="component" value="Unassembled WGS sequence"/>
</dbReference>
<accession>A0A5J4ULA7</accession>
<dbReference type="EMBL" id="SNRW01014698">
    <property type="protein sequence ID" value="KAA6371188.1"/>
    <property type="molecule type" value="Genomic_DNA"/>
</dbReference>
<evidence type="ECO:0000313" key="2">
    <source>
        <dbReference type="Proteomes" id="UP000324800"/>
    </source>
</evidence>
<dbReference type="AlphaFoldDB" id="A0A5J4ULA7"/>
<evidence type="ECO:0000313" key="1">
    <source>
        <dbReference type="EMBL" id="KAA6371188.1"/>
    </source>
</evidence>
<gene>
    <name evidence="1" type="ORF">EZS28_033284</name>
</gene>